<comment type="caution">
    <text evidence="1">The sequence shown here is derived from an EMBL/GenBank/DDBJ whole genome shotgun (WGS) entry which is preliminary data.</text>
</comment>
<proteinExistence type="predicted"/>
<gene>
    <name evidence="1" type="ORF">HHI36_002719</name>
</gene>
<organism evidence="1 2">
    <name type="scientific">Cryptolaemus montrouzieri</name>
    <dbReference type="NCBI Taxonomy" id="559131"/>
    <lineage>
        <taxon>Eukaryota</taxon>
        <taxon>Metazoa</taxon>
        <taxon>Ecdysozoa</taxon>
        <taxon>Arthropoda</taxon>
        <taxon>Hexapoda</taxon>
        <taxon>Insecta</taxon>
        <taxon>Pterygota</taxon>
        <taxon>Neoptera</taxon>
        <taxon>Endopterygota</taxon>
        <taxon>Coleoptera</taxon>
        <taxon>Polyphaga</taxon>
        <taxon>Cucujiformia</taxon>
        <taxon>Coccinelloidea</taxon>
        <taxon>Coccinellidae</taxon>
        <taxon>Scymninae</taxon>
        <taxon>Scymnini</taxon>
        <taxon>Cryptolaemus</taxon>
    </lineage>
</organism>
<protein>
    <submittedName>
        <fullName evidence="1">Uncharacterized protein</fullName>
    </submittedName>
</protein>
<evidence type="ECO:0000313" key="2">
    <source>
        <dbReference type="Proteomes" id="UP001516400"/>
    </source>
</evidence>
<evidence type="ECO:0000313" key="1">
    <source>
        <dbReference type="EMBL" id="KAL3288271.1"/>
    </source>
</evidence>
<sequence length="107" mass="12109">MRYDNKQSSTQIKLDLENSENPTSIGVGINLLKNPKSGSLEMKYNSMQSLKNLGESDLGKETGKNYQVKETNLRKPSCIVSYIEKRMKKQQLVGKGIKTTSFPTKMY</sequence>
<keyword evidence="2" id="KW-1185">Reference proteome</keyword>
<accession>A0ABD2PBD2</accession>
<dbReference type="EMBL" id="JABFTP020000185">
    <property type="protein sequence ID" value="KAL3288271.1"/>
    <property type="molecule type" value="Genomic_DNA"/>
</dbReference>
<dbReference type="AlphaFoldDB" id="A0ABD2PBD2"/>
<name>A0ABD2PBD2_9CUCU</name>
<dbReference type="Proteomes" id="UP001516400">
    <property type="component" value="Unassembled WGS sequence"/>
</dbReference>
<reference evidence="1 2" key="1">
    <citation type="journal article" date="2021" name="BMC Biol.">
        <title>Horizontally acquired antibacterial genes associated with adaptive radiation of ladybird beetles.</title>
        <authorList>
            <person name="Li H.S."/>
            <person name="Tang X.F."/>
            <person name="Huang Y.H."/>
            <person name="Xu Z.Y."/>
            <person name="Chen M.L."/>
            <person name="Du X.Y."/>
            <person name="Qiu B.Y."/>
            <person name="Chen P.T."/>
            <person name="Zhang W."/>
            <person name="Slipinski A."/>
            <person name="Escalona H.E."/>
            <person name="Waterhouse R.M."/>
            <person name="Zwick A."/>
            <person name="Pang H."/>
        </authorList>
    </citation>
    <scope>NUCLEOTIDE SEQUENCE [LARGE SCALE GENOMIC DNA]</scope>
    <source>
        <strain evidence="1">SYSU2018</strain>
    </source>
</reference>